<comment type="caution">
    <text evidence="2">The sequence shown here is derived from an EMBL/GenBank/DDBJ whole genome shotgun (WGS) entry which is preliminary data.</text>
</comment>
<dbReference type="RefSeq" id="WP_191204634.1">
    <property type="nucleotide sequence ID" value="NZ_JACXZA010000004.1"/>
</dbReference>
<evidence type="ECO:0000313" key="2">
    <source>
        <dbReference type="EMBL" id="MBD3920326.1"/>
    </source>
</evidence>
<proteinExistence type="predicted"/>
<evidence type="ECO:0000256" key="1">
    <source>
        <dbReference type="SAM" id="SignalP"/>
    </source>
</evidence>
<dbReference type="EMBL" id="JACXZA010000004">
    <property type="protein sequence ID" value="MBD3920326.1"/>
    <property type="molecule type" value="Genomic_DNA"/>
</dbReference>
<organism evidence="2 3">
    <name type="scientific">Paenibacillus terricola</name>
    <dbReference type="NCBI Taxonomy" id="2763503"/>
    <lineage>
        <taxon>Bacteria</taxon>
        <taxon>Bacillati</taxon>
        <taxon>Bacillota</taxon>
        <taxon>Bacilli</taxon>
        <taxon>Bacillales</taxon>
        <taxon>Paenibacillaceae</taxon>
        <taxon>Paenibacillus</taxon>
    </lineage>
</organism>
<sequence length="281" mass="29264">MKSKVLISRFALSTFLLSAVAFPSVTNADGANTSSSAAAEAPKLIAVSEIQPAPVAVNELNAVSAAPVSAVEITASTRSTTQAAPAPVIMSFTSPVELAERYASDTVEDWKTALEKYDTLVQKHSTVATYTYSPVSTVPVPVAPTLVEAVEVTSSEKGTPITDVAKPAQISEVGVVRATEPAPVPTLQPVSIAVLDEADATVALNRIEAVEAKPAAAATFIAHEAGTVTIQSNDSDLTFVKAEIALAKAAETKDTDKIKNALSELMAQYQIQIAELEQSSK</sequence>
<keyword evidence="1" id="KW-0732">Signal</keyword>
<gene>
    <name evidence="2" type="ORF">H8B09_16305</name>
</gene>
<feature type="chain" id="PRO_5045440940" evidence="1">
    <location>
        <begin position="22"/>
        <end position="281"/>
    </location>
</feature>
<keyword evidence="3" id="KW-1185">Reference proteome</keyword>
<feature type="signal peptide" evidence="1">
    <location>
        <begin position="1"/>
        <end position="21"/>
    </location>
</feature>
<evidence type="ECO:0000313" key="3">
    <source>
        <dbReference type="Proteomes" id="UP000609346"/>
    </source>
</evidence>
<protein>
    <submittedName>
        <fullName evidence="2">Uncharacterized protein</fullName>
    </submittedName>
</protein>
<accession>A0ABR8MYB8</accession>
<name>A0ABR8MYB8_9BACL</name>
<reference evidence="2 3" key="1">
    <citation type="submission" date="2020-09" db="EMBL/GenBank/DDBJ databases">
        <title>Paenibacillus sp. strain PR3 16S rRNA gene Genome sequencing and assembly.</title>
        <authorList>
            <person name="Kim J."/>
        </authorList>
    </citation>
    <scope>NUCLEOTIDE SEQUENCE [LARGE SCALE GENOMIC DNA]</scope>
    <source>
        <strain evidence="2 3">PR3</strain>
    </source>
</reference>
<dbReference type="Proteomes" id="UP000609346">
    <property type="component" value="Unassembled WGS sequence"/>
</dbReference>